<protein>
    <recommendedName>
        <fullName evidence="4">Putative hemin transport system permease protein HrtB</fullName>
    </recommendedName>
</protein>
<evidence type="ECO:0000256" key="4">
    <source>
        <dbReference type="ARBA" id="ARBA00016962"/>
    </source>
</evidence>
<name>A0A4Z0JLD9_9LACO</name>
<evidence type="ECO:0000256" key="6">
    <source>
        <dbReference type="ARBA" id="ARBA00022475"/>
    </source>
</evidence>
<keyword evidence="14" id="KW-1185">Reference proteome</keyword>
<keyword evidence="7 11" id="KW-0812">Transmembrane</keyword>
<evidence type="ECO:0000256" key="9">
    <source>
        <dbReference type="ARBA" id="ARBA00023136"/>
    </source>
</evidence>
<keyword evidence="6" id="KW-1003">Cell membrane</keyword>
<evidence type="ECO:0000256" key="7">
    <source>
        <dbReference type="ARBA" id="ARBA00022692"/>
    </source>
</evidence>
<comment type="similarity">
    <text evidence="2">Belongs to the ABC-4 integral membrane protein family. HrtB subfamily.</text>
</comment>
<feature type="transmembrane region" description="Helical" evidence="11">
    <location>
        <begin position="265"/>
        <end position="291"/>
    </location>
</feature>
<comment type="function">
    <text evidence="10">Part of the ABC transporter complex hrt involved in hemin import. Responsible for the translocation of the substrate across the membrane.</text>
</comment>
<dbReference type="PANTHER" id="PTHR43738:SF1">
    <property type="entry name" value="HEMIN TRANSPORT SYSTEM PERMEASE PROTEIN HRTB-RELATED"/>
    <property type="match status" value="1"/>
</dbReference>
<feature type="transmembrane region" description="Helical" evidence="11">
    <location>
        <begin position="303"/>
        <end position="328"/>
    </location>
</feature>
<evidence type="ECO:0000259" key="12">
    <source>
        <dbReference type="Pfam" id="PF02687"/>
    </source>
</evidence>
<comment type="subunit">
    <text evidence="3">The complex is composed of two ATP-binding proteins (HrtA), two transmembrane proteins (HrtB) and a solute-binding protein.</text>
</comment>
<dbReference type="RefSeq" id="WP_135372283.1">
    <property type="nucleotide sequence ID" value="NZ_RKLY01000010.1"/>
</dbReference>
<dbReference type="AlphaFoldDB" id="A0A4Z0JLD9"/>
<dbReference type="GO" id="GO:0005886">
    <property type="term" value="C:plasma membrane"/>
    <property type="evidence" value="ECO:0007669"/>
    <property type="project" value="UniProtKB-SubCell"/>
</dbReference>
<dbReference type="InterPro" id="IPR003838">
    <property type="entry name" value="ABC3_permease_C"/>
</dbReference>
<dbReference type="PANTHER" id="PTHR43738">
    <property type="entry name" value="ABC TRANSPORTER, MEMBRANE PROTEIN"/>
    <property type="match status" value="1"/>
</dbReference>
<dbReference type="InterPro" id="IPR051125">
    <property type="entry name" value="ABC-4/HrtB_transporter"/>
</dbReference>
<evidence type="ECO:0000256" key="11">
    <source>
        <dbReference type="SAM" id="Phobius"/>
    </source>
</evidence>
<accession>A0A4Z0JLD9</accession>
<dbReference type="Pfam" id="PF02687">
    <property type="entry name" value="FtsX"/>
    <property type="match status" value="1"/>
</dbReference>
<keyword evidence="9 11" id="KW-0472">Membrane</keyword>
<keyword evidence="5" id="KW-0813">Transport</keyword>
<proteinExistence type="inferred from homology"/>
<organism evidence="13 14">
    <name type="scientific">Companilactobacillus suantsaicola</name>
    <dbReference type="NCBI Taxonomy" id="2487723"/>
    <lineage>
        <taxon>Bacteria</taxon>
        <taxon>Bacillati</taxon>
        <taxon>Bacillota</taxon>
        <taxon>Bacilli</taxon>
        <taxon>Lactobacillales</taxon>
        <taxon>Lactobacillaceae</taxon>
        <taxon>Companilactobacillus</taxon>
    </lineage>
</organism>
<evidence type="ECO:0000256" key="8">
    <source>
        <dbReference type="ARBA" id="ARBA00022989"/>
    </source>
</evidence>
<evidence type="ECO:0000256" key="10">
    <source>
        <dbReference type="ARBA" id="ARBA00024973"/>
    </source>
</evidence>
<evidence type="ECO:0000313" key="14">
    <source>
        <dbReference type="Proteomes" id="UP000298021"/>
    </source>
</evidence>
<comment type="subcellular location">
    <subcellularLocation>
        <location evidence="1">Cell membrane</location>
        <topology evidence="1">Multi-pass membrane protein</topology>
    </subcellularLocation>
</comment>
<evidence type="ECO:0000256" key="5">
    <source>
        <dbReference type="ARBA" id="ARBA00022448"/>
    </source>
</evidence>
<dbReference type="OrthoDB" id="384327at2"/>
<feature type="domain" description="ABC3 transporter permease C-terminal" evidence="12">
    <location>
        <begin position="224"/>
        <end position="335"/>
    </location>
</feature>
<comment type="caution">
    <text evidence="13">The sequence shown here is derived from an EMBL/GenBank/DDBJ whole genome shotgun (WGS) entry which is preliminary data.</text>
</comment>
<evidence type="ECO:0000256" key="2">
    <source>
        <dbReference type="ARBA" id="ARBA00008697"/>
    </source>
</evidence>
<evidence type="ECO:0000256" key="1">
    <source>
        <dbReference type="ARBA" id="ARBA00004651"/>
    </source>
</evidence>
<feature type="transmembrane region" description="Helical" evidence="11">
    <location>
        <begin position="20"/>
        <end position="40"/>
    </location>
</feature>
<keyword evidence="8 11" id="KW-1133">Transmembrane helix</keyword>
<evidence type="ECO:0000256" key="3">
    <source>
        <dbReference type="ARBA" id="ARBA00011131"/>
    </source>
</evidence>
<evidence type="ECO:0000313" key="13">
    <source>
        <dbReference type="EMBL" id="TGD23703.1"/>
    </source>
</evidence>
<reference evidence="13 14" key="1">
    <citation type="submission" date="2018-10" db="EMBL/GenBank/DDBJ databases">
        <title>Lactobacillus sp. R7 and Lactobacillus sp. R19 isolated from fermented mustard green product of Taiwan.</title>
        <authorList>
            <person name="Lin S.-T."/>
        </authorList>
    </citation>
    <scope>NUCLEOTIDE SEQUENCE [LARGE SCALE GENOMIC DNA]</scope>
    <source>
        <strain evidence="13 14">BCRC 81127</strain>
    </source>
</reference>
<dbReference type="EMBL" id="RKLY01000010">
    <property type="protein sequence ID" value="TGD23703.1"/>
    <property type="molecule type" value="Genomic_DNA"/>
</dbReference>
<gene>
    <name evidence="13" type="ORF">EGT49_05435</name>
</gene>
<feature type="transmembrane region" description="Helical" evidence="11">
    <location>
        <begin position="222"/>
        <end position="244"/>
    </location>
</feature>
<sequence length="343" mass="37680">MFLTLKELRHEKIKFSALSLIIFLIVFLVLFITGLANGLANDSGSAIKETPAQTFILQKGSQSRLNRSNLTNSDWDKFKSSNAAKLSVTQATIQKAANKDKKTDIAYFITDKNSFLAPKNQSGEKIYASSKLQASGYKVGDKFKDSNTNKTFTIAGFTDKESYSHSPVIYLTFKQAQGITMSNSFNAIALKKNLTKKSGYQVITKQNLIDNIPGYSAEQSSLYLMIGFLYVISLFVLAVFFYIINLQKMKDFGTLKALGTKTSYLVKHVLSEMGILSGVAIILASLVTYFIQLKMPASMPFSLSFSTLLATGILFLVIALLSALLSLIKVIKVDPINAIGGNN</sequence>
<dbReference type="Proteomes" id="UP000298021">
    <property type="component" value="Unassembled WGS sequence"/>
</dbReference>